<dbReference type="SUPFAM" id="SSF103473">
    <property type="entry name" value="MFS general substrate transporter"/>
    <property type="match status" value="1"/>
</dbReference>
<name>A0ABU2U1Z5_9ACTN</name>
<dbReference type="Proteomes" id="UP001183809">
    <property type="component" value="Unassembled WGS sequence"/>
</dbReference>
<sequence length="90" mass="9186">MPRTQAGVASANTTTSRRIGSALGVAVTGAALPATDYAATTFDHASRPAWWITTGCGVTVAAPAALTRYHAHRSTPPGTAPTRPRATESP</sequence>
<gene>
    <name evidence="2" type="ORF">RM764_30295</name>
</gene>
<comment type="caution">
    <text evidence="2">The sequence shown here is derived from an EMBL/GenBank/DDBJ whole genome shotgun (WGS) entry which is preliminary data.</text>
</comment>
<feature type="compositionally biased region" description="Low complexity" evidence="1">
    <location>
        <begin position="75"/>
        <end position="84"/>
    </location>
</feature>
<dbReference type="EMBL" id="JAVREY010000050">
    <property type="protein sequence ID" value="MDT0467243.1"/>
    <property type="molecule type" value="Genomic_DNA"/>
</dbReference>
<evidence type="ECO:0000256" key="1">
    <source>
        <dbReference type="SAM" id="MobiDB-lite"/>
    </source>
</evidence>
<accession>A0ABU2U1Z5</accession>
<dbReference type="RefSeq" id="WP_311698762.1">
    <property type="nucleotide sequence ID" value="NZ_JAVREY010000050.1"/>
</dbReference>
<evidence type="ECO:0000313" key="2">
    <source>
        <dbReference type="EMBL" id="MDT0467243.1"/>
    </source>
</evidence>
<evidence type="ECO:0000313" key="3">
    <source>
        <dbReference type="Proteomes" id="UP001183809"/>
    </source>
</evidence>
<keyword evidence="3" id="KW-1185">Reference proteome</keyword>
<dbReference type="InterPro" id="IPR036259">
    <property type="entry name" value="MFS_trans_sf"/>
</dbReference>
<proteinExistence type="predicted"/>
<protein>
    <submittedName>
        <fullName evidence="2">Uncharacterized protein</fullName>
    </submittedName>
</protein>
<feature type="region of interest" description="Disordered" evidence="1">
    <location>
        <begin position="69"/>
        <end position="90"/>
    </location>
</feature>
<organism evidence="2 3">
    <name type="scientific">Streptomyces gibsoniae</name>
    <dbReference type="NCBI Taxonomy" id="3075529"/>
    <lineage>
        <taxon>Bacteria</taxon>
        <taxon>Bacillati</taxon>
        <taxon>Actinomycetota</taxon>
        <taxon>Actinomycetes</taxon>
        <taxon>Kitasatosporales</taxon>
        <taxon>Streptomycetaceae</taxon>
        <taxon>Streptomyces</taxon>
    </lineage>
</organism>
<reference evidence="3" key="1">
    <citation type="submission" date="2023-07" db="EMBL/GenBank/DDBJ databases">
        <title>30 novel species of actinomycetes from the DSMZ collection.</title>
        <authorList>
            <person name="Nouioui I."/>
        </authorList>
    </citation>
    <scope>NUCLEOTIDE SEQUENCE [LARGE SCALE GENOMIC DNA]</scope>
    <source>
        <strain evidence="3">DSM 41699</strain>
    </source>
</reference>